<feature type="signal peptide" evidence="1">
    <location>
        <begin position="1"/>
        <end position="35"/>
    </location>
</feature>
<sequence>MTTSRRRFLRQSTQIAAAGALLPTGLAAAPPSSVAADTISVALIGGNSMGWADLTSMLKNPGVRCVALCDVDQNVLNKRAAELEKMTPVGTPPTKPVLYNDFRKLLENKGIDAVVIGTPDHWHCLPAIMACQAGKDVYVEKPMATTIDECNLMVAAARKHQRIVQVGQWQRSGEHWKAAVDFVRSGKLGTIRTVKTWAYMPYGKTFPVLPDEPAPAGVDYAMWLGPAPKRPFNRNRFHGSFRYFWDYAGGLMTDWGAHMIDMALWGMNVTAPKSVVAAGGRFGFPDHAGETPDTMQVVYDFGHFTLLWEQAIGIARGPYDREHGVAFIGNLGTVVVDRNGWELLPETDNGQYLLPAQPPKRMYGNDLDRHTRNFVECIRSRQQPNAPAEVGRNVALHAHLGNMAYRLGRKLVWNEATQTVVDDPKATEMVKAHYNSPWQLPTV</sequence>
<dbReference type="PANTHER" id="PTHR43818:SF5">
    <property type="entry name" value="OXIDOREDUCTASE FAMILY PROTEIN"/>
    <property type="match status" value="1"/>
</dbReference>
<dbReference type="InterPro" id="IPR000683">
    <property type="entry name" value="Gfo/Idh/MocA-like_OxRdtase_N"/>
</dbReference>
<dbReference type="Gene3D" id="3.40.50.720">
    <property type="entry name" value="NAD(P)-binding Rossmann-like Domain"/>
    <property type="match status" value="1"/>
</dbReference>
<dbReference type="InterPro" id="IPR036291">
    <property type="entry name" value="NAD(P)-bd_dom_sf"/>
</dbReference>
<keyword evidence="5" id="KW-1185">Reference proteome</keyword>
<dbReference type="AlphaFoldDB" id="A0A939GAU7"/>
<keyword evidence="1" id="KW-0732">Signal</keyword>
<dbReference type="SUPFAM" id="SSF51735">
    <property type="entry name" value="NAD(P)-binding Rossmann-fold domains"/>
    <property type="match status" value="1"/>
</dbReference>
<protein>
    <submittedName>
        <fullName evidence="4">Gfo/Idh/MocA family oxidoreductase</fullName>
    </submittedName>
</protein>
<organism evidence="4 5">
    <name type="scientific">Fibrella rubiginis</name>
    <dbReference type="NCBI Taxonomy" id="2817060"/>
    <lineage>
        <taxon>Bacteria</taxon>
        <taxon>Pseudomonadati</taxon>
        <taxon>Bacteroidota</taxon>
        <taxon>Cytophagia</taxon>
        <taxon>Cytophagales</taxon>
        <taxon>Spirosomataceae</taxon>
        <taxon>Fibrella</taxon>
    </lineage>
</organism>
<evidence type="ECO:0000259" key="2">
    <source>
        <dbReference type="Pfam" id="PF01408"/>
    </source>
</evidence>
<dbReference type="GO" id="GO:0000166">
    <property type="term" value="F:nucleotide binding"/>
    <property type="evidence" value="ECO:0007669"/>
    <property type="project" value="InterPro"/>
</dbReference>
<dbReference type="Proteomes" id="UP000664034">
    <property type="component" value="Unassembled WGS sequence"/>
</dbReference>
<dbReference type="NCBIfam" id="TIGR01409">
    <property type="entry name" value="TAT_signal_seq"/>
    <property type="match status" value="1"/>
</dbReference>
<name>A0A939GAU7_9BACT</name>
<evidence type="ECO:0000313" key="5">
    <source>
        <dbReference type="Proteomes" id="UP000664034"/>
    </source>
</evidence>
<dbReference type="Gene3D" id="3.30.360.10">
    <property type="entry name" value="Dihydrodipicolinate Reductase, domain 2"/>
    <property type="match status" value="1"/>
</dbReference>
<evidence type="ECO:0000256" key="1">
    <source>
        <dbReference type="SAM" id="SignalP"/>
    </source>
</evidence>
<evidence type="ECO:0000313" key="4">
    <source>
        <dbReference type="EMBL" id="MBO0935637.1"/>
    </source>
</evidence>
<dbReference type="InterPro" id="IPR019546">
    <property type="entry name" value="TAT_signal_bac_arc"/>
</dbReference>
<dbReference type="EMBL" id="JAFMYV010000002">
    <property type="protein sequence ID" value="MBO0935637.1"/>
    <property type="molecule type" value="Genomic_DNA"/>
</dbReference>
<feature type="domain" description="Gfo/Idh/MocA-like oxidoreductase bacterial type C-terminal" evidence="3">
    <location>
        <begin position="195"/>
        <end position="263"/>
    </location>
</feature>
<dbReference type="InterPro" id="IPR006311">
    <property type="entry name" value="TAT_signal"/>
</dbReference>
<dbReference type="Pfam" id="PF01408">
    <property type="entry name" value="GFO_IDH_MocA"/>
    <property type="match status" value="1"/>
</dbReference>
<dbReference type="InterPro" id="IPR043906">
    <property type="entry name" value="Gfo/Idh/MocA_OxRdtase_bact_C"/>
</dbReference>
<feature type="chain" id="PRO_5037612927" evidence="1">
    <location>
        <begin position="36"/>
        <end position="443"/>
    </location>
</feature>
<dbReference type="RefSeq" id="WP_207363207.1">
    <property type="nucleotide sequence ID" value="NZ_JAFMYV010000002.1"/>
</dbReference>
<proteinExistence type="predicted"/>
<dbReference type="Pfam" id="PF19051">
    <property type="entry name" value="GFO_IDH_MocA_C2"/>
    <property type="match status" value="2"/>
</dbReference>
<feature type="domain" description="Gfo/Idh/MocA-like oxidoreductase bacterial type C-terminal" evidence="3">
    <location>
        <begin position="366"/>
        <end position="439"/>
    </location>
</feature>
<gene>
    <name evidence="4" type="ORF">J2I47_03665</name>
</gene>
<comment type="caution">
    <text evidence="4">The sequence shown here is derived from an EMBL/GenBank/DDBJ whole genome shotgun (WGS) entry which is preliminary data.</text>
</comment>
<feature type="domain" description="Gfo/Idh/MocA-like oxidoreductase N-terminal" evidence="2">
    <location>
        <begin position="39"/>
        <end position="167"/>
    </location>
</feature>
<dbReference type="InterPro" id="IPR050463">
    <property type="entry name" value="Gfo/Idh/MocA_oxidrdct_glycsds"/>
</dbReference>
<dbReference type="SUPFAM" id="SSF55347">
    <property type="entry name" value="Glyceraldehyde-3-phosphate dehydrogenase-like, C-terminal domain"/>
    <property type="match status" value="1"/>
</dbReference>
<dbReference type="PROSITE" id="PS51318">
    <property type="entry name" value="TAT"/>
    <property type="match status" value="1"/>
</dbReference>
<evidence type="ECO:0000259" key="3">
    <source>
        <dbReference type="Pfam" id="PF19051"/>
    </source>
</evidence>
<reference evidence="4" key="1">
    <citation type="submission" date="2021-03" db="EMBL/GenBank/DDBJ databases">
        <title>Fibrella sp. HMF5335 genome sequencing and assembly.</title>
        <authorList>
            <person name="Kang H."/>
            <person name="Kim H."/>
            <person name="Bae S."/>
            <person name="Joh K."/>
        </authorList>
    </citation>
    <scope>NUCLEOTIDE SEQUENCE</scope>
    <source>
        <strain evidence="4">HMF5335</strain>
    </source>
</reference>
<dbReference type="PANTHER" id="PTHR43818">
    <property type="entry name" value="BCDNA.GH03377"/>
    <property type="match status" value="1"/>
</dbReference>
<accession>A0A939GAU7</accession>